<organism evidence="7 8">
    <name type="scientific">Amnibacterium endophyticum</name>
    <dbReference type="NCBI Taxonomy" id="2109337"/>
    <lineage>
        <taxon>Bacteria</taxon>
        <taxon>Bacillati</taxon>
        <taxon>Actinomycetota</taxon>
        <taxon>Actinomycetes</taxon>
        <taxon>Micrococcales</taxon>
        <taxon>Microbacteriaceae</taxon>
        <taxon>Amnibacterium</taxon>
    </lineage>
</organism>
<feature type="transmembrane region" description="Helical" evidence="5">
    <location>
        <begin position="72"/>
        <end position="91"/>
    </location>
</feature>
<dbReference type="EMBL" id="JBHUEA010000016">
    <property type="protein sequence ID" value="MFD1722097.1"/>
    <property type="molecule type" value="Genomic_DNA"/>
</dbReference>
<evidence type="ECO:0000259" key="6">
    <source>
        <dbReference type="Pfam" id="PF04138"/>
    </source>
</evidence>
<keyword evidence="2 5" id="KW-0812">Transmembrane</keyword>
<proteinExistence type="predicted"/>
<evidence type="ECO:0000256" key="4">
    <source>
        <dbReference type="ARBA" id="ARBA00023136"/>
    </source>
</evidence>
<feature type="transmembrane region" description="Helical" evidence="5">
    <location>
        <begin position="12"/>
        <end position="35"/>
    </location>
</feature>
<dbReference type="RefSeq" id="WP_377934895.1">
    <property type="nucleotide sequence ID" value="NZ_JBHUEA010000016.1"/>
</dbReference>
<sequence>MPTRLILLLRRVLSFAAGSSAGLVIDLGGFLALHAAGVVPWLANAISSSAAVTAVYLLVTRYAFGANRRIRTYVAFVAWYASVIVALSAVIQLLTTATGVDPFVWKLLSIPVTFTANFLFSQLLFRGRPSRASIGPRP</sequence>
<dbReference type="InterPro" id="IPR007267">
    <property type="entry name" value="GtrA_DPMS_TM"/>
</dbReference>
<feature type="domain" description="GtrA/DPMS transmembrane" evidence="6">
    <location>
        <begin position="15"/>
        <end position="124"/>
    </location>
</feature>
<keyword evidence="3 5" id="KW-1133">Transmembrane helix</keyword>
<accession>A0ABW4LHX2</accession>
<name>A0ABW4LHX2_9MICO</name>
<comment type="subcellular location">
    <subcellularLocation>
        <location evidence="1">Membrane</location>
        <topology evidence="1">Multi-pass membrane protein</topology>
    </subcellularLocation>
</comment>
<protein>
    <submittedName>
        <fullName evidence="7">GtrA family protein</fullName>
    </submittedName>
</protein>
<comment type="caution">
    <text evidence="7">The sequence shown here is derived from an EMBL/GenBank/DDBJ whole genome shotgun (WGS) entry which is preliminary data.</text>
</comment>
<evidence type="ECO:0000313" key="7">
    <source>
        <dbReference type="EMBL" id="MFD1722097.1"/>
    </source>
</evidence>
<feature type="transmembrane region" description="Helical" evidence="5">
    <location>
        <begin position="103"/>
        <end position="125"/>
    </location>
</feature>
<evidence type="ECO:0000256" key="1">
    <source>
        <dbReference type="ARBA" id="ARBA00004141"/>
    </source>
</evidence>
<keyword evidence="4 5" id="KW-0472">Membrane</keyword>
<evidence type="ECO:0000256" key="3">
    <source>
        <dbReference type="ARBA" id="ARBA00022989"/>
    </source>
</evidence>
<dbReference type="Pfam" id="PF04138">
    <property type="entry name" value="GtrA_DPMS_TM"/>
    <property type="match status" value="1"/>
</dbReference>
<reference evidence="8" key="1">
    <citation type="journal article" date="2019" name="Int. J. Syst. Evol. Microbiol.">
        <title>The Global Catalogue of Microorganisms (GCM) 10K type strain sequencing project: providing services to taxonomists for standard genome sequencing and annotation.</title>
        <authorList>
            <consortium name="The Broad Institute Genomics Platform"/>
            <consortium name="The Broad Institute Genome Sequencing Center for Infectious Disease"/>
            <person name="Wu L."/>
            <person name="Ma J."/>
        </authorList>
    </citation>
    <scope>NUCLEOTIDE SEQUENCE [LARGE SCALE GENOMIC DNA]</scope>
    <source>
        <strain evidence="8">CGMCC 1.12471</strain>
    </source>
</reference>
<evidence type="ECO:0000256" key="5">
    <source>
        <dbReference type="SAM" id="Phobius"/>
    </source>
</evidence>
<keyword evidence="8" id="KW-1185">Reference proteome</keyword>
<gene>
    <name evidence="7" type="ORF">ACFSBI_11100</name>
</gene>
<evidence type="ECO:0000313" key="8">
    <source>
        <dbReference type="Proteomes" id="UP001597347"/>
    </source>
</evidence>
<feature type="transmembrane region" description="Helical" evidence="5">
    <location>
        <begin position="41"/>
        <end position="60"/>
    </location>
</feature>
<dbReference type="Proteomes" id="UP001597347">
    <property type="component" value="Unassembled WGS sequence"/>
</dbReference>
<evidence type="ECO:0000256" key="2">
    <source>
        <dbReference type="ARBA" id="ARBA00022692"/>
    </source>
</evidence>